<dbReference type="PANTHER" id="PTHR43569:SF1">
    <property type="entry name" value="BLL3371 PROTEIN"/>
    <property type="match status" value="1"/>
</dbReference>
<dbReference type="Proteomes" id="UP000515811">
    <property type="component" value="Chromosome"/>
</dbReference>
<comment type="similarity">
    <text evidence="1">Belongs to the metallo-dependent hydrolases superfamily.</text>
</comment>
<dbReference type="InterPro" id="IPR006680">
    <property type="entry name" value="Amidohydro-rel"/>
</dbReference>
<accession>A0A7G9RT15</accession>
<evidence type="ECO:0000259" key="2">
    <source>
        <dbReference type="Pfam" id="PF04909"/>
    </source>
</evidence>
<evidence type="ECO:0000256" key="1">
    <source>
        <dbReference type="ARBA" id="ARBA00038310"/>
    </source>
</evidence>
<dbReference type="KEGG" id="drg:H9K76_07985"/>
<dbReference type="PANTHER" id="PTHR43569">
    <property type="entry name" value="AMIDOHYDROLASE"/>
    <property type="match status" value="1"/>
</dbReference>
<protein>
    <submittedName>
        <fullName evidence="3">Amidohydrolase family protein</fullName>
    </submittedName>
</protein>
<name>A0A7G9RT15_9BURK</name>
<evidence type="ECO:0000313" key="4">
    <source>
        <dbReference type="Proteomes" id="UP000515811"/>
    </source>
</evidence>
<proteinExistence type="inferred from homology"/>
<dbReference type="RefSeq" id="WP_187599372.1">
    <property type="nucleotide sequence ID" value="NZ_CP060714.1"/>
</dbReference>
<organism evidence="3 4">
    <name type="scientific">Diaphorobacter ruginosibacter</name>
    <dbReference type="NCBI Taxonomy" id="1715720"/>
    <lineage>
        <taxon>Bacteria</taxon>
        <taxon>Pseudomonadati</taxon>
        <taxon>Pseudomonadota</taxon>
        <taxon>Betaproteobacteria</taxon>
        <taxon>Burkholderiales</taxon>
        <taxon>Comamonadaceae</taxon>
        <taxon>Diaphorobacter</taxon>
    </lineage>
</organism>
<dbReference type="GO" id="GO:0016787">
    <property type="term" value="F:hydrolase activity"/>
    <property type="evidence" value="ECO:0007669"/>
    <property type="project" value="UniProtKB-KW"/>
</dbReference>
<gene>
    <name evidence="3" type="ORF">H9K76_07985</name>
</gene>
<evidence type="ECO:0000313" key="3">
    <source>
        <dbReference type="EMBL" id="QNN58740.1"/>
    </source>
</evidence>
<sequence>MTHHSPLPIIPRAEVRPAWLAQHAEEALEPSLPIIDPHHHLADHNWGGYLAEDLLADVSSGHRIESTVFIQVGFAYRDSGPEPLRPVGETERVVQIAGRANALQDGTQVCAGIVGFAELSLGAGVEDVLAAHMEAGGGRFRGIRCHAAAHEKFQYGVMNAPPLHVYLNPCFREGFSQLARFGLSFDSWAYHTQLDELADLAKAFPETPIVIDHIGVPLGVGPYAGHRDAVFAEWKARLQHIARLPHVFIKLGGLGMSVFGFPFHERKQPPTSAELAQAWKPYIHTCIEIFGPKRCMFESNFPVDKGTCSYQVLWNAFKRITAGMSADEKRWLYRDTAANFYRL</sequence>
<reference evidence="3 4" key="1">
    <citation type="submission" date="2020-08" db="EMBL/GenBank/DDBJ databases">
        <title>Genome sequence of Diaphorobacter ruginosibacter DSM 27467T.</title>
        <authorList>
            <person name="Hyun D.-W."/>
            <person name="Bae J.-W."/>
        </authorList>
    </citation>
    <scope>NUCLEOTIDE SEQUENCE [LARGE SCALE GENOMIC DNA]</scope>
    <source>
        <strain evidence="3 4">DSM 27467</strain>
    </source>
</reference>
<dbReference type="SUPFAM" id="SSF51556">
    <property type="entry name" value="Metallo-dependent hydrolases"/>
    <property type="match status" value="1"/>
</dbReference>
<dbReference type="Gene3D" id="3.20.20.140">
    <property type="entry name" value="Metal-dependent hydrolases"/>
    <property type="match status" value="1"/>
</dbReference>
<dbReference type="AlphaFoldDB" id="A0A7G9RT15"/>
<feature type="domain" description="Amidohydrolase-related" evidence="2">
    <location>
        <begin position="35"/>
        <end position="343"/>
    </location>
</feature>
<dbReference type="Pfam" id="PF04909">
    <property type="entry name" value="Amidohydro_2"/>
    <property type="match status" value="1"/>
</dbReference>
<keyword evidence="4" id="KW-1185">Reference proteome</keyword>
<dbReference type="EMBL" id="CP060714">
    <property type="protein sequence ID" value="QNN58740.1"/>
    <property type="molecule type" value="Genomic_DNA"/>
</dbReference>
<dbReference type="InterPro" id="IPR032466">
    <property type="entry name" value="Metal_Hydrolase"/>
</dbReference>
<dbReference type="InterPro" id="IPR052350">
    <property type="entry name" value="Metallo-dep_Lactonases"/>
</dbReference>
<keyword evidence="3" id="KW-0378">Hydrolase</keyword>